<evidence type="ECO:0000256" key="1">
    <source>
        <dbReference type="SAM" id="MobiDB-lite"/>
    </source>
</evidence>
<evidence type="ECO:0000259" key="2">
    <source>
        <dbReference type="Pfam" id="PF00472"/>
    </source>
</evidence>
<organism evidence="3 4">
    <name type="scientific">Rhypophila decipiens</name>
    <dbReference type="NCBI Taxonomy" id="261697"/>
    <lineage>
        <taxon>Eukaryota</taxon>
        <taxon>Fungi</taxon>
        <taxon>Dikarya</taxon>
        <taxon>Ascomycota</taxon>
        <taxon>Pezizomycotina</taxon>
        <taxon>Sordariomycetes</taxon>
        <taxon>Sordariomycetidae</taxon>
        <taxon>Sordariales</taxon>
        <taxon>Naviculisporaceae</taxon>
        <taxon>Rhypophila</taxon>
    </lineage>
</organism>
<dbReference type="EMBL" id="MU858053">
    <property type="protein sequence ID" value="KAK4218428.1"/>
    <property type="molecule type" value="Genomic_DNA"/>
</dbReference>
<feature type="compositionally biased region" description="Basic residues" evidence="1">
    <location>
        <begin position="171"/>
        <end position="184"/>
    </location>
</feature>
<keyword evidence="4" id="KW-1185">Reference proteome</keyword>
<dbReference type="GO" id="GO:0070126">
    <property type="term" value="P:mitochondrial translational termination"/>
    <property type="evidence" value="ECO:0007669"/>
    <property type="project" value="TreeGrafter"/>
</dbReference>
<evidence type="ECO:0000313" key="4">
    <source>
        <dbReference type="Proteomes" id="UP001301769"/>
    </source>
</evidence>
<dbReference type="Pfam" id="PF00472">
    <property type="entry name" value="RF-1"/>
    <property type="match status" value="1"/>
</dbReference>
<comment type="caution">
    <text evidence="3">The sequence shown here is derived from an EMBL/GenBank/DDBJ whole genome shotgun (WGS) entry which is preliminary data.</text>
</comment>
<dbReference type="InterPro" id="IPR052104">
    <property type="entry name" value="Mito_Release_Factor_mL62"/>
</dbReference>
<dbReference type="PANTHER" id="PTHR11075:SF54">
    <property type="entry name" value="LARGE RIBOSOMAL SUBUNIT PROTEIN ML62"/>
    <property type="match status" value="1"/>
</dbReference>
<reference evidence="3" key="2">
    <citation type="submission" date="2023-05" db="EMBL/GenBank/DDBJ databases">
        <authorList>
            <consortium name="Lawrence Berkeley National Laboratory"/>
            <person name="Steindorff A."/>
            <person name="Hensen N."/>
            <person name="Bonometti L."/>
            <person name="Westerberg I."/>
            <person name="Brannstrom I.O."/>
            <person name="Guillou S."/>
            <person name="Cros-Aarteil S."/>
            <person name="Calhoun S."/>
            <person name="Haridas S."/>
            <person name="Kuo A."/>
            <person name="Mondo S."/>
            <person name="Pangilinan J."/>
            <person name="Riley R."/>
            <person name="Labutti K."/>
            <person name="Andreopoulos B."/>
            <person name="Lipzen A."/>
            <person name="Chen C."/>
            <person name="Yanf M."/>
            <person name="Daum C."/>
            <person name="Ng V."/>
            <person name="Clum A."/>
            <person name="Ohm R."/>
            <person name="Martin F."/>
            <person name="Silar P."/>
            <person name="Natvig D."/>
            <person name="Lalanne C."/>
            <person name="Gautier V."/>
            <person name="Ament-Velasquez S.L."/>
            <person name="Kruys A."/>
            <person name="Hutchinson M.I."/>
            <person name="Powell A.J."/>
            <person name="Barry K."/>
            <person name="Miller A.N."/>
            <person name="Grigoriev I.V."/>
            <person name="Debuchy R."/>
            <person name="Gladieux P."/>
            <person name="Thoren M.H."/>
            <person name="Johannesson H."/>
        </authorList>
    </citation>
    <scope>NUCLEOTIDE SEQUENCE</scope>
    <source>
        <strain evidence="3">PSN293</strain>
    </source>
</reference>
<sequence length="190" mass="21405">MQGIISRHIFSWKTISILPLFPRRFLRHQAYDAGFDPDDLAEARIWRSSFQPGTLPKGSTSFSRSQGAGGQHVNKTETKATTTWPVSQLLTVLPKILHGHIRASKYYSRNNDSITMQAQAHRSRTANMEDNHSKLYGEIQDIYRKVVPGESSPDKARKYEALKTSANASRLKSKKQHASKKMGRKGGSDH</sequence>
<dbReference type="PANTHER" id="PTHR11075">
    <property type="entry name" value="PEPTIDE CHAIN RELEASE FACTOR"/>
    <property type="match status" value="1"/>
</dbReference>
<protein>
    <recommendedName>
        <fullName evidence="2">Prokaryotic-type class I peptide chain release factors domain-containing protein</fullName>
    </recommendedName>
</protein>
<dbReference type="GO" id="GO:0016150">
    <property type="term" value="F:translation release factor activity, codon nonspecific"/>
    <property type="evidence" value="ECO:0007669"/>
    <property type="project" value="TreeGrafter"/>
</dbReference>
<feature type="domain" description="Prokaryotic-type class I peptide chain release factors" evidence="2">
    <location>
        <begin position="60"/>
        <end position="179"/>
    </location>
</feature>
<dbReference type="GO" id="GO:0005762">
    <property type="term" value="C:mitochondrial large ribosomal subunit"/>
    <property type="evidence" value="ECO:0007669"/>
    <property type="project" value="TreeGrafter"/>
</dbReference>
<feature type="region of interest" description="Disordered" evidence="1">
    <location>
        <begin position="51"/>
        <end position="75"/>
    </location>
</feature>
<dbReference type="InterPro" id="IPR000352">
    <property type="entry name" value="Pep_chain_release_fac_I"/>
</dbReference>
<evidence type="ECO:0000313" key="3">
    <source>
        <dbReference type="EMBL" id="KAK4218428.1"/>
    </source>
</evidence>
<dbReference type="GO" id="GO:0004045">
    <property type="term" value="F:peptidyl-tRNA hydrolase activity"/>
    <property type="evidence" value="ECO:0007669"/>
    <property type="project" value="TreeGrafter"/>
</dbReference>
<reference evidence="3" key="1">
    <citation type="journal article" date="2023" name="Mol. Phylogenet. Evol.">
        <title>Genome-scale phylogeny and comparative genomics of the fungal order Sordariales.</title>
        <authorList>
            <person name="Hensen N."/>
            <person name="Bonometti L."/>
            <person name="Westerberg I."/>
            <person name="Brannstrom I.O."/>
            <person name="Guillou S."/>
            <person name="Cros-Aarteil S."/>
            <person name="Calhoun S."/>
            <person name="Haridas S."/>
            <person name="Kuo A."/>
            <person name="Mondo S."/>
            <person name="Pangilinan J."/>
            <person name="Riley R."/>
            <person name="LaButti K."/>
            <person name="Andreopoulos B."/>
            <person name="Lipzen A."/>
            <person name="Chen C."/>
            <person name="Yan M."/>
            <person name="Daum C."/>
            <person name="Ng V."/>
            <person name="Clum A."/>
            <person name="Steindorff A."/>
            <person name="Ohm R.A."/>
            <person name="Martin F."/>
            <person name="Silar P."/>
            <person name="Natvig D.O."/>
            <person name="Lalanne C."/>
            <person name="Gautier V."/>
            <person name="Ament-Velasquez S.L."/>
            <person name="Kruys A."/>
            <person name="Hutchinson M.I."/>
            <person name="Powell A.J."/>
            <person name="Barry K."/>
            <person name="Miller A.N."/>
            <person name="Grigoriev I.V."/>
            <person name="Debuchy R."/>
            <person name="Gladieux P."/>
            <person name="Hiltunen Thoren M."/>
            <person name="Johannesson H."/>
        </authorList>
    </citation>
    <scope>NUCLEOTIDE SEQUENCE</scope>
    <source>
        <strain evidence="3">PSN293</strain>
    </source>
</reference>
<accession>A0AAN6YH77</accession>
<dbReference type="Proteomes" id="UP001301769">
    <property type="component" value="Unassembled WGS sequence"/>
</dbReference>
<feature type="compositionally biased region" description="Basic and acidic residues" evidence="1">
    <location>
        <begin position="152"/>
        <end position="161"/>
    </location>
</feature>
<proteinExistence type="predicted"/>
<feature type="region of interest" description="Disordered" evidence="1">
    <location>
        <begin position="147"/>
        <end position="190"/>
    </location>
</feature>
<name>A0AAN6YH77_9PEZI</name>
<feature type="compositionally biased region" description="Polar residues" evidence="1">
    <location>
        <begin position="51"/>
        <end position="66"/>
    </location>
</feature>
<gene>
    <name evidence="3" type="ORF">QBC37DRAFT_412483</name>
</gene>
<dbReference type="AlphaFoldDB" id="A0AAN6YH77"/>
<dbReference type="Gene3D" id="3.30.160.20">
    <property type="match status" value="1"/>
</dbReference>